<organism evidence="2 3">
    <name type="scientific">Coccomyxa viridis</name>
    <dbReference type="NCBI Taxonomy" id="1274662"/>
    <lineage>
        <taxon>Eukaryota</taxon>
        <taxon>Viridiplantae</taxon>
        <taxon>Chlorophyta</taxon>
        <taxon>core chlorophytes</taxon>
        <taxon>Trebouxiophyceae</taxon>
        <taxon>Trebouxiophyceae incertae sedis</taxon>
        <taxon>Coccomyxaceae</taxon>
        <taxon>Coccomyxa</taxon>
    </lineage>
</organism>
<protein>
    <submittedName>
        <fullName evidence="2">G3300 protein</fullName>
    </submittedName>
</protein>
<feature type="region of interest" description="Disordered" evidence="1">
    <location>
        <begin position="222"/>
        <end position="254"/>
    </location>
</feature>
<comment type="caution">
    <text evidence="2">The sequence shown here is derived from an EMBL/GenBank/DDBJ whole genome shotgun (WGS) entry which is preliminary data.</text>
</comment>
<reference evidence="2 3" key="1">
    <citation type="submission" date="2024-06" db="EMBL/GenBank/DDBJ databases">
        <authorList>
            <person name="Kraege A."/>
            <person name="Thomma B."/>
        </authorList>
    </citation>
    <scope>NUCLEOTIDE SEQUENCE [LARGE SCALE GENOMIC DNA]</scope>
</reference>
<dbReference type="Proteomes" id="UP001497392">
    <property type="component" value="Unassembled WGS sequence"/>
</dbReference>
<proteinExistence type="predicted"/>
<sequence length="254" mass="26498">MALQTTNYNLTTAQAVNSYLEFLTLRAIYEVYIGNTTFQADIVKDDFDNINKPANASDLEQRLSEVPSQGIEALVGNVAPLNVTQFFDGLVTIVDPAAFSDTSAKIRASVVGSVVAATGKFRAPAPAVGCIDYNPCMVAAGPLGALLVAEGIGINPQLITVGPSGAVLVALGLNVNPTLINIGGSGQPNVVVGYSVSPSLISVQPAVHFRIDVDKSVGSPMITDNNIPYPPQPPVTPKPPKRLPGRNGTLHLEA</sequence>
<feature type="compositionally biased region" description="Pro residues" evidence="1">
    <location>
        <begin position="228"/>
        <end position="238"/>
    </location>
</feature>
<name>A0ABP1FMI1_9CHLO</name>
<keyword evidence="3" id="KW-1185">Reference proteome</keyword>
<gene>
    <name evidence="2" type="primary">g3300</name>
    <name evidence="2" type="ORF">VP750_LOCUS2820</name>
</gene>
<evidence type="ECO:0000313" key="2">
    <source>
        <dbReference type="EMBL" id="CAL5221161.1"/>
    </source>
</evidence>
<evidence type="ECO:0000256" key="1">
    <source>
        <dbReference type="SAM" id="MobiDB-lite"/>
    </source>
</evidence>
<evidence type="ECO:0000313" key="3">
    <source>
        <dbReference type="Proteomes" id="UP001497392"/>
    </source>
</evidence>
<accession>A0ABP1FMI1</accession>
<dbReference type="EMBL" id="CAXHTA020000005">
    <property type="protein sequence ID" value="CAL5221161.1"/>
    <property type="molecule type" value="Genomic_DNA"/>
</dbReference>